<comment type="caution">
    <text evidence="3">The sequence shown here is derived from an EMBL/GenBank/DDBJ whole genome shotgun (WGS) entry which is preliminary data.</text>
</comment>
<name>A0A158KS87_9BURK</name>
<proteinExistence type="predicted"/>
<dbReference type="PROSITE" id="PS50933">
    <property type="entry name" value="CHRD"/>
    <property type="match status" value="1"/>
</dbReference>
<feature type="domain" description="CHRD" evidence="2">
    <location>
        <begin position="28"/>
        <end position="152"/>
    </location>
</feature>
<gene>
    <name evidence="3" type="ORF">AWB68_06856</name>
</gene>
<feature type="signal peptide" evidence="1">
    <location>
        <begin position="1"/>
        <end position="27"/>
    </location>
</feature>
<feature type="chain" id="PRO_5011112074" evidence="1">
    <location>
        <begin position="28"/>
        <end position="153"/>
    </location>
</feature>
<accession>A0A158KS87</accession>
<evidence type="ECO:0000313" key="4">
    <source>
        <dbReference type="Proteomes" id="UP000054770"/>
    </source>
</evidence>
<dbReference type="InterPro" id="IPR010895">
    <property type="entry name" value="CHRD"/>
</dbReference>
<keyword evidence="4" id="KW-1185">Reference proteome</keyword>
<evidence type="ECO:0000259" key="2">
    <source>
        <dbReference type="PROSITE" id="PS50933"/>
    </source>
</evidence>
<dbReference type="EMBL" id="FCON02000135">
    <property type="protein sequence ID" value="SAL83301.1"/>
    <property type="molecule type" value="Genomic_DNA"/>
</dbReference>
<dbReference type="SMART" id="SM00754">
    <property type="entry name" value="CHRD"/>
    <property type="match status" value="1"/>
</dbReference>
<evidence type="ECO:0000256" key="1">
    <source>
        <dbReference type="SAM" id="SignalP"/>
    </source>
</evidence>
<dbReference type="Proteomes" id="UP000054770">
    <property type="component" value="Unassembled WGS sequence"/>
</dbReference>
<protein>
    <submittedName>
        <fullName evidence="3">CHRD domain-containing superfamily protein</fullName>
    </submittedName>
</protein>
<dbReference type="Pfam" id="PF07452">
    <property type="entry name" value="CHRD"/>
    <property type="match status" value="1"/>
</dbReference>
<keyword evidence="1" id="KW-0732">Signal</keyword>
<sequence>MSRSISQRAFVVFGGLALAGTLTLAQAAPVSFEVPLTGAQQVPQVQTPGSGSGALTYDPSTRVVTWKVSFSGLSSQATMAHFHGAAPAGKNAGVKVWLSQKGTMEVTSPISGQATLSPDDAKMFEAGDMYINVHTKNHPDGEIRGQVVPPKSN</sequence>
<reference evidence="3" key="1">
    <citation type="submission" date="2016-01" db="EMBL/GenBank/DDBJ databases">
        <authorList>
            <person name="Peeters C."/>
        </authorList>
    </citation>
    <scope>NUCLEOTIDE SEQUENCE [LARGE SCALE GENOMIC DNA]</scope>
    <source>
        <strain evidence="3">LMG 22940</strain>
    </source>
</reference>
<dbReference type="AlphaFoldDB" id="A0A158KS87"/>
<dbReference type="OrthoDB" id="571052at2"/>
<dbReference type="RefSeq" id="WP_087648761.1">
    <property type="nucleotide sequence ID" value="NZ_FCON02000135.1"/>
</dbReference>
<evidence type="ECO:0000313" key="3">
    <source>
        <dbReference type="EMBL" id="SAL83301.1"/>
    </source>
</evidence>
<organism evidence="3 4">
    <name type="scientific">Caballeronia choica</name>
    <dbReference type="NCBI Taxonomy" id="326476"/>
    <lineage>
        <taxon>Bacteria</taxon>
        <taxon>Pseudomonadati</taxon>
        <taxon>Pseudomonadota</taxon>
        <taxon>Betaproteobacteria</taxon>
        <taxon>Burkholderiales</taxon>
        <taxon>Burkholderiaceae</taxon>
        <taxon>Caballeronia</taxon>
    </lineage>
</organism>